<name>X1B4K7_9ZZZZ</name>
<proteinExistence type="predicted"/>
<evidence type="ECO:0000313" key="1">
    <source>
        <dbReference type="EMBL" id="GAG79128.1"/>
    </source>
</evidence>
<accession>X1B4K7</accession>
<sequence>IYSKISEDRWLIRSEPSAISPYLYFEEYSVPFNFQKQFLNIVLALNDWENNYTSNLDSMNYYFSNTFPLHKYGPNQEEKTNQLIFLKFLNQ</sequence>
<reference evidence="1" key="1">
    <citation type="journal article" date="2014" name="Front. Microbiol.">
        <title>High frequency of phylogenetically diverse reductive dehalogenase-homologous genes in deep subseafloor sedimentary metagenomes.</title>
        <authorList>
            <person name="Kawai M."/>
            <person name="Futagami T."/>
            <person name="Toyoda A."/>
            <person name="Takaki Y."/>
            <person name="Nishi S."/>
            <person name="Hori S."/>
            <person name="Arai W."/>
            <person name="Tsubouchi T."/>
            <person name="Morono Y."/>
            <person name="Uchiyama I."/>
            <person name="Ito T."/>
            <person name="Fujiyama A."/>
            <person name="Inagaki F."/>
            <person name="Takami H."/>
        </authorList>
    </citation>
    <scope>NUCLEOTIDE SEQUENCE</scope>
    <source>
        <strain evidence="1">Expedition CK06-06</strain>
    </source>
</reference>
<dbReference type="EMBL" id="BART01012284">
    <property type="protein sequence ID" value="GAG79128.1"/>
    <property type="molecule type" value="Genomic_DNA"/>
</dbReference>
<dbReference type="AlphaFoldDB" id="X1B4K7"/>
<organism evidence="1">
    <name type="scientific">marine sediment metagenome</name>
    <dbReference type="NCBI Taxonomy" id="412755"/>
    <lineage>
        <taxon>unclassified sequences</taxon>
        <taxon>metagenomes</taxon>
        <taxon>ecological metagenomes</taxon>
    </lineage>
</organism>
<feature type="non-terminal residue" evidence="1">
    <location>
        <position position="1"/>
    </location>
</feature>
<gene>
    <name evidence="1" type="ORF">S01H4_25729</name>
</gene>
<comment type="caution">
    <text evidence="1">The sequence shown here is derived from an EMBL/GenBank/DDBJ whole genome shotgun (WGS) entry which is preliminary data.</text>
</comment>
<protein>
    <submittedName>
        <fullName evidence="1">Uncharacterized protein</fullName>
    </submittedName>
</protein>